<keyword evidence="2" id="KW-1185">Reference proteome</keyword>
<evidence type="ECO:0008006" key="3">
    <source>
        <dbReference type="Google" id="ProtNLM"/>
    </source>
</evidence>
<dbReference type="Gene3D" id="2.30.320.10">
    <property type="entry name" value="YwqG-like"/>
    <property type="match status" value="1"/>
</dbReference>
<proteinExistence type="predicted"/>
<gene>
    <name evidence="1" type="ORF">ACFYNZ_28290</name>
</gene>
<evidence type="ECO:0000313" key="1">
    <source>
        <dbReference type="EMBL" id="MFE9173320.1"/>
    </source>
</evidence>
<name>A0ABW6L3T8_9ACTN</name>
<reference evidence="1 2" key="1">
    <citation type="submission" date="2024-10" db="EMBL/GenBank/DDBJ databases">
        <title>The Natural Products Discovery Center: Release of the First 8490 Sequenced Strains for Exploring Actinobacteria Biosynthetic Diversity.</title>
        <authorList>
            <person name="Kalkreuter E."/>
            <person name="Kautsar S.A."/>
            <person name="Yang D."/>
            <person name="Bader C.D."/>
            <person name="Teijaro C.N."/>
            <person name="Fluegel L."/>
            <person name="Davis C.M."/>
            <person name="Simpson J.R."/>
            <person name="Lauterbach L."/>
            <person name="Steele A.D."/>
            <person name="Gui C."/>
            <person name="Meng S."/>
            <person name="Li G."/>
            <person name="Viehrig K."/>
            <person name="Ye F."/>
            <person name="Su P."/>
            <person name="Kiefer A.F."/>
            <person name="Nichols A."/>
            <person name="Cepeda A.J."/>
            <person name="Yan W."/>
            <person name="Fan B."/>
            <person name="Jiang Y."/>
            <person name="Adhikari A."/>
            <person name="Zheng C.-J."/>
            <person name="Schuster L."/>
            <person name="Cowan T.M."/>
            <person name="Smanski M.J."/>
            <person name="Chevrette M.G."/>
            <person name="De Carvalho L.P.S."/>
            <person name="Shen B."/>
        </authorList>
    </citation>
    <scope>NUCLEOTIDE SEQUENCE [LARGE SCALE GENOMIC DNA]</scope>
    <source>
        <strain evidence="1 2">NPDC007147</strain>
    </source>
</reference>
<dbReference type="RefSeq" id="WP_388351870.1">
    <property type="nucleotide sequence ID" value="NZ_JBIAFJ010000032.1"/>
</dbReference>
<evidence type="ECO:0000313" key="2">
    <source>
        <dbReference type="Proteomes" id="UP001601197"/>
    </source>
</evidence>
<sequence length="99" mass="11189">MVEPDARDTRAGLPAYAIEVGTEPLARPTRNSVGGRPFLDEDQEWPECFCGERMVLFFQLDVPPDLEFFGGDHLLVFHCRAHNDASDPQLTDGRLVPRY</sequence>
<dbReference type="Proteomes" id="UP001601197">
    <property type="component" value="Unassembled WGS sequence"/>
</dbReference>
<organism evidence="1 2">
    <name type="scientific">Streptomyces kebangsaanensis</name>
    <dbReference type="NCBI Taxonomy" id="864058"/>
    <lineage>
        <taxon>Bacteria</taxon>
        <taxon>Bacillati</taxon>
        <taxon>Actinomycetota</taxon>
        <taxon>Actinomycetes</taxon>
        <taxon>Kitasatosporales</taxon>
        <taxon>Streptomycetaceae</taxon>
        <taxon>Streptomyces</taxon>
    </lineage>
</organism>
<dbReference type="EMBL" id="JBIAFJ010000032">
    <property type="protein sequence ID" value="MFE9173320.1"/>
    <property type="molecule type" value="Genomic_DNA"/>
</dbReference>
<accession>A0ABW6L3T8</accession>
<comment type="caution">
    <text evidence="1">The sequence shown here is derived from an EMBL/GenBank/DDBJ whole genome shotgun (WGS) entry which is preliminary data.</text>
</comment>
<protein>
    <recommendedName>
        <fullName evidence="3">DUF1963 domain-containing protein</fullName>
    </recommendedName>
</protein>